<name>A0A2Y9E340_TRIMA</name>
<dbReference type="Gene3D" id="1.10.10.1200">
    <property type="entry name" value="MAGE homology domain, winged helix WH1 motif"/>
    <property type="match status" value="1"/>
</dbReference>
<evidence type="ECO:0000259" key="2">
    <source>
        <dbReference type="PROSITE" id="PS50838"/>
    </source>
</evidence>
<dbReference type="InterPro" id="IPR021072">
    <property type="entry name" value="MAGE_N"/>
</dbReference>
<reference evidence="4" key="1">
    <citation type="submission" date="2025-08" db="UniProtKB">
        <authorList>
            <consortium name="RefSeq"/>
        </authorList>
    </citation>
    <scope>IDENTIFICATION</scope>
</reference>
<dbReference type="SMART" id="SM01373">
    <property type="entry name" value="MAGE"/>
    <property type="match status" value="1"/>
</dbReference>
<dbReference type="InterPro" id="IPR002190">
    <property type="entry name" value="MHD_dom"/>
</dbReference>
<dbReference type="InterPro" id="IPR041899">
    <property type="entry name" value="MAGE_WH2"/>
</dbReference>
<evidence type="ECO:0000313" key="4">
    <source>
        <dbReference type="RefSeq" id="XP_004386284.2"/>
    </source>
</evidence>
<dbReference type="GeneID" id="101354118"/>
<feature type="compositionally biased region" description="Low complexity" evidence="1">
    <location>
        <begin position="26"/>
        <end position="54"/>
    </location>
</feature>
<dbReference type="FunFam" id="1.10.10.1200:FF:000007">
    <property type="entry name" value="Melanoma-associated antigen C2"/>
    <property type="match status" value="1"/>
</dbReference>
<organism evidence="3 4">
    <name type="scientific">Trichechus manatus latirostris</name>
    <name type="common">Florida manatee</name>
    <dbReference type="NCBI Taxonomy" id="127582"/>
    <lineage>
        <taxon>Eukaryota</taxon>
        <taxon>Metazoa</taxon>
        <taxon>Chordata</taxon>
        <taxon>Craniata</taxon>
        <taxon>Vertebrata</taxon>
        <taxon>Euteleostomi</taxon>
        <taxon>Mammalia</taxon>
        <taxon>Eutheria</taxon>
        <taxon>Afrotheria</taxon>
        <taxon>Sirenia</taxon>
        <taxon>Trichechidae</taxon>
        <taxon>Trichechus</taxon>
    </lineage>
</organism>
<dbReference type="GO" id="GO:0005634">
    <property type="term" value="C:nucleus"/>
    <property type="evidence" value="ECO:0007669"/>
    <property type="project" value="TreeGrafter"/>
</dbReference>
<dbReference type="Pfam" id="PF12440">
    <property type="entry name" value="MAGE_N"/>
    <property type="match status" value="1"/>
</dbReference>
<dbReference type="Gene3D" id="1.10.10.1210">
    <property type="entry name" value="MAGE homology domain, winged helix WH2 motif"/>
    <property type="match status" value="1"/>
</dbReference>
<gene>
    <name evidence="4" type="primary">LOC101354118</name>
</gene>
<dbReference type="PROSITE" id="PS50838">
    <property type="entry name" value="MAGE"/>
    <property type="match status" value="1"/>
</dbReference>
<dbReference type="SMART" id="SM01392">
    <property type="entry name" value="MAGE_N"/>
    <property type="match status" value="1"/>
</dbReference>
<feature type="compositionally biased region" description="Low complexity" evidence="1">
    <location>
        <begin position="69"/>
        <end position="104"/>
    </location>
</feature>
<sequence length="362" mass="40111">MPRGQKSKLRAREKRRQARGDTHGVQGAQATAAEEEGSPSSSSPPFGGSPQSSPAAHIPQGPPRVPFITTAAAGASGTRAAGDAKSQDEGGPSSSVAPPSAGSSQKDPLARQAGMLMQFLLHKYKMKEPVTKAEMMKSISKKYKERFPEILKKTTERMELVFGLDLKEVDPSRQSYALVSKLDITNEESLNDGGEFPKNGLLMPLLGVIFMKGNRATEEEIWEFLNVLGVYDGRRHLIFGEPRKLITKDLVQEKYLEYRQVPNSDPPRNEFLWGPRAYAETSKMKVLEFLAKINDTVPSAFPLHYEEALRDEEESPSQSCSQGWSYCKGQCLFQSHIRQLLPPLVKSEADYSLCGSKEKSEF</sequence>
<dbReference type="STRING" id="127582.A0A2Y9E340"/>
<dbReference type="RefSeq" id="XP_004386284.2">
    <property type="nucleotide sequence ID" value="XM_004386227.2"/>
</dbReference>
<dbReference type="FunFam" id="1.10.10.1210:FF:000001">
    <property type="entry name" value="melanoma-associated antigen D1"/>
    <property type="match status" value="1"/>
</dbReference>
<feature type="region of interest" description="Disordered" evidence="1">
    <location>
        <begin position="1"/>
        <end position="108"/>
    </location>
</feature>
<dbReference type="GO" id="GO:0000122">
    <property type="term" value="P:negative regulation of transcription by RNA polymerase II"/>
    <property type="evidence" value="ECO:0007669"/>
    <property type="project" value="TreeGrafter"/>
</dbReference>
<accession>A0A2Y9E340</accession>
<evidence type="ECO:0000256" key="1">
    <source>
        <dbReference type="SAM" id="MobiDB-lite"/>
    </source>
</evidence>
<dbReference type="PANTHER" id="PTHR11736">
    <property type="entry name" value="MELANOMA-ASSOCIATED ANTIGEN MAGE ANTIGEN"/>
    <property type="match status" value="1"/>
</dbReference>
<dbReference type="FunCoup" id="A0A2Y9E340">
    <property type="interactions" value="143"/>
</dbReference>
<proteinExistence type="predicted"/>
<feature type="domain" description="MAGE" evidence="2">
    <location>
        <begin position="109"/>
        <end position="308"/>
    </location>
</feature>
<dbReference type="InterPro" id="IPR037445">
    <property type="entry name" value="MAGE"/>
</dbReference>
<protein>
    <submittedName>
        <fullName evidence="4">LOW QUALITY PROTEIN: melanoma-associated antigen B2-like</fullName>
    </submittedName>
</protein>
<dbReference type="KEGG" id="tmu:101354118"/>
<evidence type="ECO:0000313" key="3">
    <source>
        <dbReference type="Proteomes" id="UP000248480"/>
    </source>
</evidence>
<dbReference type="PANTHER" id="PTHR11736:SF164">
    <property type="entry name" value="MELANOMA-ASSOCIATED ANTIGEN B1"/>
    <property type="match status" value="1"/>
</dbReference>
<dbReference type="AlphaFoldDB" id="A0A2Y9E340"/>
<dbReference type="Proteomes" id="UP000248480">
    <property type="component" value="Unplaced"/>
</dbReference>
<keyword evidence="3" id="KW-1185">Reference proteome</keyword>
<dbReference type="InterPro" id="IPR041898">
    <property type="entry name" value="MAGE_WH1"/>
</dbReference>
<dbReference type="InParanoid" id="A0A2Y9E340"/>
<feature type="compositionally biased region" description="Basic residues" evidence="1">
    <location>
        <begin position="1"/>
        <end position="17"/>
    </location>
</feature>
<dbReference type="Pfam" id="PF01454">
    <property type="entry name" value="MAGE"/>
    <property type="match status" value="1"/>
</dbReference>